<keyword evidence="2" id="KW-1185">Reference proteome</keyword>
<evidence type="ECO:0000313" key="1">
    <source>
        <dbReference type="EnsemblPlants" id="cds.evm.model.05.436"/>
    </source>
</evidence>
<name>A0A803PQE7_CANSA</name>
<proteinExistence type="predicted"/>
<dbReference type="AlphaFoldDB" id="A0A803PQE7"/>
<dbReference type="EnsemblPlants" id="evm.model.05.436">
    <property type="protein sequence ID" value="cds.evm.model.05.436"/>
    <property type="gene ID" value="evm.TU.05.436"/>
</dbReference>
<sequence>METQGSSFVPDGVIPIELSSESDRDVNDPLLSEYIPKVGVSWPLQLFYVEILNYFGVDPHNLCLTVGTS</sequence>
<reference evidence="1" key="1">
    <citation type="submission" date="2018-11" db="EMBL/GenBank/DDBJ databases">
        <authorList>
            <person name="Grassa J C."/>
        </authorList>
    </citation>
    <scope>NUCLEOTIDE SEQUENCE [LARGE SCALE GENOMIC DNA]</scope>
</reference>
<dbReference type="Gramene" id="evm.model.05.436">
    <property type="protein sequence ID" value="cds.evm.model.05.436"/>
    <property type="gene ID" value="evm.TU.05.436"/>
</dbReference>
<organism evidence="1 2">
    <name type="scientific">Cannabis sativa</name>
    <name type="common">Hemp</name>
    <name type="synonym">Marijuana</name>
    <dbReference type="NCBI Taxonomy" id="3483"/>
    <lineage>
        <taxon>Eukaryota</taxon>
        <taxon>Viridiplantae</taxon>
        <taxon>Streptophyta</taxon>
        <taxon>Embryophyta</taxon>
        <taxon>Tracheophyta</taxon>
        <taxon>Spermatophyta</taxon>
        <taxon>Magnoliopsida</taxon>
        <taxon>eudicotyledons</taxon>
        <taxon>Gunneridae</taxon>
        <taxon>Pentapetalae</taxon>
        <taxon>rosids</taxon>
        <taxon>fabids</taxon>
        <taxon>Rosales</taxon>
        <taxon>Cannabaceae</taxon>
        <taxon>Cannabis</taxon>
    </lineage>
</organism>
<accession>A0A803PQE7</accession>
<protein>
    <submittedName>
        <fullName evidence="1">Uncharacterized protein</fullName>
    </submittedName>
</protein>
<reference evidence="1" key="2">
    <citation type="submission" date="2021-03" db="UniProtKB">
        <authorList>
            <consortium name="EnsemblPlants"/>
        </authorList>
    </citation>
    <scope>IDENTIFICATION</scope>
</reference>
<dbReference type="Proteomes" id="UP000596661">
    <property type="component" value="Chromosome 5"/>
</dbReference>
<evidence type="ECO:0000313" key="2">
    <source>
        <dbReference type="Proteomes" id="UP000596661"/>
    </source>
</evidence>
<dbReference type="EMBL" id="UZAU01000425">
    <property type="status" value="NOT_ANNOTATED_CDS"/>
    <property type="molecule type" value="Genomic_DNA"/>
</dbReference>